<name>A0ABT7L4B1_9BACI</name>
<accession>A0ABT7L4B1</accession>
<feature type="transmembrane region" description="Helical" evidence="1">
    <location>
        <begin position="140"/>
        <end position="158"/>
    </location>
</feature>
<feature type="transmembrane region" description="Helical" evidence="1">
    <location>
        <begin position="92"/>
        <end position="120"/>
    </location>
</feature>
<evidence type="ECO:0008006" key="4">
    <source>
        <dbReference type="Google" id="ProtNLM"/>
    </source>
</evidence>
<evidence type="ECO:0000313" key="3">
    <source>
        <dbReference type="Proteomes" id="UP001235343"/>
    </source>
</evidence>
<gene>
    <name evidence="2" type="ORF">QQS35_07045</name>
</gene>
<organism evidence="2 3">
    <name type="scientific">Aquibacillus rhizosphaerae</name>
    <dbReference type="NCBI Taxonomy" id="3051431"/>
    <lineage>
        <taxon>Bacteria</taxon>
        <taxon>Bacillati</taxon>
        <taxon>Bacillota</taxon>
        <taxon>Bacilli</taxon>
        <taxon>Bacillales</taxon>
        <taxon>Bacillaceae</taxon>
        <taxon>Aquibacillus</taxon>
    </lineage>
</organism>
<evidence type="ECO:0000256" key="1">
    <source>
        <dbReference type="SAM" id="Phobius"/>
    </source>
</evidence>
<feature type="transmembrane region" description="Helical" evidence="1">
    <location>
        <begin position="57"/>
        <end position="80"/>
    </location>
</feature>
<protein>
    <recommendedName>
        <fullName evidence="4">Yip1 domain-containing protein</fullName>
    </recommendedName>
</protein>
<feature type="transmembrane region" description="Helical" evidence="1">
    <location>
        <begin position="15"/>
        <end position="37"/>
    </location>
</feature>
<evidence type="ECO:0000313" key="2">
    <source>
        <dbReference type="EMBL" id="MDL4840214.1"/>
    </source>
</evidence>
<comment type="caution">
    <text evidence="2">The sequence shown here is derived from an EMBL/GenBank/DDBJ whole genome shotgun (WGS) entry which is preliminary data.</text>
</comment>
<keyword evidence="1" id="KW-1133">Transmembrane helix</keyword>
<keyword evidence="3" id="KW-1185">Reference proteome</keyword>
<proteinExistence type="predicted"/>
<keyword evidence="1" id="KW-0812">Transmembrane</keyword>
<sequence length="164" mass="18775">MSFKDEINDKLSRKVMSAAISGTLFAVLLGLIVPNPFGEEINSIWEYFHGFILSTPIYLLYSIPVIFVYGILTSMISEYIGRLISNYTSKKLEIYISIVLHLLFGLILLWYSLLASFLFFTTDYILSHKNIGKWKNAFKSLGIPILVFILFMGGVYIFESELFN</sequence>
<dbReference type="Proteomes" id="UP001235343">
    <property type="component" value="Unassembled WGS sequence"/>
</dbReference>
<keyword evidence="1" id="KW-0472">Membrane</keyword>
<dbReference type="EMBL" id="JASTZU010000024">
    <property type="protein sequence ID" value="MDL4840214.1"/>
    <property type="molecule type" value="Genomic_DNA"/>
</dbReference>
<reference evidence="2 3" key="1">
    <citation type="submission" date="2023-06" db="EMBL/GenBank/DDBJ databases">
        <title>Aquibacillus rhizosphaerae LR5S19.</title>
        <authorList>
            <person name="Sun J.-Q."/>
        </authorList>
    </citation>
    <scope>NUCLEOTIDE SEQUENCE [LARGE SCALE GENOMIC DNA]</scope>
    <source>
        <strain evidence="2 3">LR5S19</strain>
    </source>
</reference>
<dbReference type="RefSeq" id="WP_285931222.1">
    <property type="nucleotide sequence ID" value="NZ_JASTZU010000024.1"/>
</dbReference>